<keyword evidence="3" id="KW-1185">Reference proteome</keyword>
<comment type="caution">
    <text evidence="2">The sequence shown here is derived from an EMBL/GenBank/DDBJ whole genome shotgun (WGS) entry which is preliminary data.</text>
</comment>
<feature type="chain" id="PRO_5019586880" evidence="1">
    <location>
        <begin position="25"/>
        <end position="178"/>
    </location>
</feature>
<reference evidence="2 3" key="1">
    <citation type="journal article" date="2011" name="Front. Microbiol.">
        <title>Genomic signatures of strain selection and enhancement in Bacillus atrophaeus var. globigii, a historical biowarfare simulant.</title>
        <authorList>
            <person name="Gibbons H.S."/>
            <person name="Broomall S.M."/>
            <person name="McNew L.A."/>
            <person name="Daligault H."/>
            <person name="Chapman C."/>
            <person name="Bruce D."/>
            <person name="Karavis M."/>
            <person name="Krepps M."/>
            <person name="McGregor P.A."/>
            <person name="Hong C."/>
            <person name="Park K.H."/>
            <person name="Akmal A."/>
            <person name="Feldman A."/>
            <person name="Lin J.S."/>
            <person name="Chang W.E."/>
            <person name="Higgs B.W."/>
            <person name="Demirev P."/>
            <person name="Lindquist J."/>
            <person name="Liem A."/>
            <person name="Fochler E."/>
            <person name="Read T.D."/>
            <person name="Tapia R."/>
            <person name="Johnson S."/>
            <person name="Bishop-Lilly K.A."/>
            <person name="Detter C."/>
            <person name="Han C."/>
            <person name="Sozhamannan S."/>
            <person name="Rosenzweig C.N."/>
            <person name="Skowronski E.W."/>
        </authorList>
    </citation>
    <scope>NUCLEOTIDE SEQUENCE [LARGE SCALE GENOMIC DNA]</scope>
    <source>
        <strain evidence="2 3">MLST1</strain>
    </source>
</reference>
<dbReference type="OrthoDB" id="5296954at2"/>
<dbReference type="InterPro" id="IPR024409">
    <property type="entry name" value="DUF3833"/>
</dbReference>
<name>A0A432W6A0_9GAMM</name>
<dbReference type="PROSITE" id="PS51257">
    <property type="entry name" value="PROKAR_LIPOPROTEIN"/>
    <property type="match status" value="1"/>
</dbReference>
<evidence type="ECO:0000313" key="2">
    <source>
        <dbReference type="EMBL" id="RUO25604.1"/>
    </source>
</evidence>
<proteinExistence type="predicted"/>
<dbReference type="Pfam" id="PF12915">
    <property type="entry name" value="DUF3833"/>
    <property type="match status" value="1"/>
</dbReference>
<feature type="signal peptide" evidence="1">
    <location>
        <begin position="1"/>
        <end position="24"/>
    </location>
</feature>
<dbReference type="EMBL" id="PIPL01000001">
    <property type="protein sequence ID" value="RUO25604.1"/>
    <property type="molecule type" value="Genomic_DNA"/>
</dbReference>
<dbReference type="AlphaFoldDB" id="A0A432W6A0"/>
<gene>
    <name evidence="2" type="ORF">CWE09_02415</name>
</gene>
<accession>A0A432W6A0</accession>
<dbReference type="RefSeq" id="WP_126802343.1">
    <property type="nucleotide sequence ID" value="NZ_PIPL01000001.1"/>
</dbReference>
<evidence type="ECO:0000313" key="3">
    <source>
        <dbReference type="Proteomes" id="UP000288293"/>
    </source>
</evidence>
<sequence>MINYIRNGLLVLSLFLVVACSASISDYEGETPELKLEEFFNGSLVAHGMVQNRQGKVTQRFTATMEGTWDGNEGVLDEMFYWDDGREEQRVWYLTKTGEKTYEGRASDVVGVAEGQVEGNALHWVYQLEVDIDGRGMTLTLDDWMYLLDEDRIINRTEMRYFGVRVGDITLYIERLDG</sequence>
<evidence type="ECO:0000256" key="1">
    <source>
        <dbReference type="SAM" id="SignalP"/>
    </source>
</evidence>
<protein>
    <submittedName>
        <fullName evidence="2">DUF3833 domain-containing protein</fullName>
    </submittedName>
</protein>
<organism evidence="2 3">
    <name type="scientific">Aliidiomarina minuta</name>
    <dbReference type="NCBI Taxonomy" id="880057"/>
    <lineage>
        <taxon>Bacteria</taxon>
        <taxon>Pseudomonadati</taxon>
        <taxon>Pseudomonadota</taxon>
        <taxon>Gammaproteobacteria</taxon>
        <taxon>Alteromonadales</taxon>
        <taxon>Idiomarinaceae</taxon>
        <taxon>Aliidiomarina</taxon>
    </lineage>
</organism>
<dbReference type="Proteomes" id="UP000288293">
    <property type="component" value="Unassembled WGS sequence"/>
</dbReference>
<keyword evidence="1" id="KW-0732">Signal</keyword>